<evidence type="ECO:0000256" key="1">
    <source>
        <dbReference type="SAM" id="MobiDB-lite"/>
    </source>
</evidence>
<dbReference type="AlphaFoldDB" id="A0AAW1PXM0"/>
<dbReference type="EMBL" id="JALJOQ010000004">
    <property type="protein sequence ID" value="KAK9813542.1"/>
    <property type="molecule type" value="Genomic_DNA"/>
</dbReference>
<proteinExistence type="predicted"/>
<keyword evidence="3" id="KW-1185">Reference proteome</keyword>
<evidence type="ECO:0000313" key="3">
    <source>
        <dbReference type="Proteomes" id="UP001465755"/>
    </source>
</evidence>
<protein>
    <submittedName>
        <fullName evidence="2">Uncharacterized protein</fullName>
    </submittedName>
</protein>
<organism evidence="2 3">
    <name type="scientific">Symbiochloris irregularis</name>
    <dbReference type="NCBI Taxonomy" id="706552"/>
    <lineage>
        <taxon>Eukaryota</taxon>
        <taxon>Viridiplantae</taxon>
        <taxon>Chlorophyta</taxon>
        <taxon>core chlorophytes</taxon>
        <taxon>Trebouxiophyceae</taxon>
        <taxon>Trebouxiales</taxon>
        <taxon>Trebouxiaceae</taxon>
        <taxon>Symbiochloris</taxon>
    </lineage>
</organism>
<reference evidence="2 3" key="1">
    <citation type="journal article" date="2024" name="Nat. Commun.">
        <title>Phylogenomics reveals the evolutionary origins of lichenization in chlorophyte algae.</title>
        <authorList>
            <person name="Puginier C."/>
            <person name="Libourel C."/>
            <person name="Otte J."/>
            <person name="Skaloud P."/>
            <person name="Haon M."/>
            <person name="Grisel S."/>
            <person name="Petersen M."/>
            <person name="Berrin J.G."/>
            <person name="Delaux P.M."/>
            <person name="Dal Grande F."/>
            <person name="Keller J."/>
        </authorList>
    </citation>
    <scope>NUCLEOTIDE SEQUENCE [LARGE SCALE GENOMIC DNA]</scope>
    <source>
        <strain evidence="2 3">SAG 2036</strain>
    </source>
</reference>
<sequence>MMLYIKYDMRDIINPRSLPNPPEWREQAGPPFTFRRLWQTLRAANKAYADSWRTPQEPEPHIQDSQAPAPPSSPAAEDLAAIAKGGANTI</sequence>
<name>A0AAW1PXM0_9CHLO</name>
<comment type="caution">
    <text evidence="2">The sequence shown here is derived from an EMBL/GenBank/DDBJ whole genome shotgun (WGS) entry which is preliminary data.</text>
</comment>
<evidence type="ECO:0000313" key="2">
    <source>
        <dbReference type="EMBL" id="KAK9813542.1"/>
    </source>
</evidence>
<dbReference type="Proteomes" id="UP001465755">
    <property type="component" value="Unassembled WGS sequence"/>
</dbReference>
<feature type="region of interest" description="Disordered" evidence="1">
    <location>
        <begin position="49"/>
        <end position="90"/>
    </location>
</feature>
<gene>
    <name evidence="2" type="ORF">WJX73_006081</name>
</gene>
<accession>A0AAW1PXM0</accession>